<dbReference type="GO" id="GO:0004596">
    <property type="term" value="F:protein-N-terminal amino-acid acetyltransferase activity"/>
    <property type="evidence" value="ECO:0007669"/>
    <property type="project" value="InterPro"/>
</dbReference>
<protein>
    <submittedName>
        <fullName evidence="6">N-acetyltransferase domain-containing protein</fullName>
    </submittedName>
</protein>
<dbReference type="InterPro" id="IPR044542">
    <property type="entry name" value="NAA30-like"/>
</dbReference>
<keyword evidence="1" id="KW-0808">Transferase</keyword>
<accession>A0A0N4ZDV4</accession>
<dbReference type="PANTHER" id="PTHR45896">
    <property type="entry name" value="N-ALPHA-ACETYLTRANSFERASE 30"/>
    <property type="match status" value="1"/>
</dbReference>
<dbReference type="PANTHER" id="PTHR45896:SF1">
    <property type="entry name" value="N-ALPHA-ACETYLTRANSFERASE 30"/>
    <property type="match status" value="1"/>
</dbReference>
<reference evidence="6" key="1">
    <citation type="submission" date="2017-02" db="UniProtKB">
        <authorList>
            <consortium name="WormBaseParasite"/>
        </authorList>
    </citation>
    <scope>IDENTIFICATION</scope>
</reference>
<keyword evidence="2" id="KW-0012">Acyltransferase</keyword>
<proteinExistence type="inferred from homology"/>
<dbReference type="PROSITE" id="PS51186">
    <property type="entry name" value="GNAT"/>
    <property type="match status" value="1"/>
</dbReference>
<dbReference type="Pfam" id="PF00583">
    <property type="entry name" value="Acetyltransf_1"/>
    <property type="match status" value="1"/>
</dbReference>
<dbReference type="SUPFAM" id="SSF55729">
    <property type="entry name" value="Acyl-CoA N-acyltransferases (Nat)"/>
    <property type="match status" value="1"/>
</dbReference>
<evidence type="ECO:0000256" key="1">
    <source>
        <dbReference type="ARBA" id="ARBA00022679"/>
    </source>
</evidence>
<dbReference type="CDD" id="cd04301">
    <property type="entry name" value="NAT_SF"/>
    <property type="match status" value="1"/>
</dbReference>
<evidence type="ECO:0000256" key="3">
    <source>
        <dbReference type="ARBA" id="ARBA00024025"/>
    </source>
</evidence>
<name>A0A0N4ZDV4_PARTI</name>
<dbReference type="Proteomes" id="UP000038045">
    <property type="component" value="Unplaced"/>
</dbReference>
<dbReference type="GO" id="GO:0031417">
    <property type="term" value="C:NatC complex"/>
    <property type="evidence" value="ECO:0007669"/>
    <property type="project" value="TreeGrafter"/>
</dbReference>
<organism evidence="5 6">
    <name type="scientific">Parastrongyloides trichosuri</name>
    <name type="common">Possum-specific nematode worm</name>
    <dbReference type="NCBI Taxonomy" id="131310"/>
    <lineage>
        <taxon>Eukaryota</taxon>
        <taxon>Metazoa</taxon>
        <taxon>Ecdysozoa</taxon>
        <taxon>Nematoda</taxon>
        <taxon>Chromadorea</taxon>
        <taxon>Rhabditida</taxon>
        <taxon>Tylenchina</taxon>
        <taxon>Panagrolaimomorpha</taxon>
        <taxon>Strongyloidoidea</taxon>
        <taxon>Strongyloididae</taxon>
        <taxon>Parastrongyloides</taxon>
    </lineage>
</organism>
<dbReference type="STRING" id="131310.A0A0N4ZDV4"/>
<keyword evidence="5" id="KW-1185">Reference proteome</keyword>
<evidence type="ECO:0000256" key="2">
    <source>
        <dbReference type="ARBA" id="ARBA00023315"/>
    </source>
</evidence>
<evidence type="ECO:0000313" key="5">
    <source>
        <dbReference type="Proteomes" id="UP000038045"/>
    </source>
</evidence>
<dbReference type="InterPro" id="IPR000182">
    <property type="entry name" value="GNAT_dom"/>
</dbReference>
<dbReference type="WBParaSite" id="PTRK_0000576000.1">
    <property type="protein sequence ID" value="PTRK_0000576000.1"/>
    <property type="gene ID" value="PTRK_0000576000"/>
</dbReference>
<feature type="domain" description="N-acetyltransferase" evidence="4">
    <location>
        <begin position="24"/>
        <end position="172"/>
    </location>
</feature>
<dbReference type="Gene3D" id="3.40.630.30">
    <property type="match status" value="1"/>
</dbReference>
<evidence type="ECO:0000313" key="6">
    <source>
        <dbReference type="WBParaSite" id="PTRK_0000576000.1"/>
    </source>
</evidence>
<evidence type="ECO:0000259" key="4">
    <source>
        <dbReference type="PROSITE" id="PS51186"/>
    </source>
</evidence>
<dbReference type="InterPro" id="IPR016181">
    <property type="entry name" value="Acyl_CoA_acyltransferase"/>
</dbReference>
<sequence>MDDADISERVKVLSLETKDGEELKYISNITEDILTQVQEIVSKYLSEPYSIYTYRYFLVKWPALCIVCMKESKLIGAIICKEDNIDNGRKEGYIGMIAVDPLYRGKGIGSKLVEKAIERMKESGCDEVTLETEVTNEGALALYSRFGFIKLQKLFRYYLNGVDAYRLKLFLTNPVKNES</sequence>
<dbReference type="AlphaFoldDB" id="A0A0N4ZDV4"/>
<comment type="similarity">
    <text evidence="3">Belongs to the acetyltransferase family. MAK3 subfamily.</text>
</comment>